<sequence>MKVTDCASGDLFLSALCHVVSPTAPLRLGNTDIPELHEENWKATAQGRKRWRRIVRVGKESTYRELFRKYYKIPSEMWKS</sequence>
<dbReference type="Proteomes" id="UP001152798">
    <property type="component" value="Chromosome 1"/>
</dbReference>
<keyword evidence="2" id="KW-1185">Reference proteome</keyword>
<evidence type="ECO:0000313" key="1">
    <source>
        <dbReference type="EMBL" id="CAH1391350.1"/>
    </source>
</evidence>
<proteinExistence type="predicted"/>
<evidence type="ECO:0000313" key="2">
    <source>
        <dbReference type="Proteomes" id="UP001152798"/>
    </source>
</evidence>
<dbReference type="AlphaFoldDB" id="A0A9P0H2Q0"/>
<organism evidence="1 2">
    <name type="scientific">Nezara viridula</name>
    <name type="common">Southern green stink bug</name>
    <name type="synonym">Cimex viridulus</name>
    <dbReference type="NCBI Taxonomy" id="85310"/>
    <lineage>
        <taxon>Eukaryota</taxon>
        <taxon>Metazoa</taxon>
        <taxon>Ecdysozoa</taxon>
        <taxon>Arthropoda</taxon>
        <taxon>Hexapoda</taxon>
        <taxon>Insecta</taxon>
        <taxon>Pterygota</taxon>
        <taxon>Neoptera</taxon>
        <taxon>Paraneoptera</taxon>
        <taxon>Hemiptera</taxon>
        <taxon>Heteroptera</taxon>
        <taxon>Panheteroptera</taxon>
        <taxon>Pentatomomorpha</taxon>
        <taxon>Pentatomoidea</taxon>
        <taxon>Pentatomidae</taxon>
        <taxon>Pentatominae</taxon>
        <taxon>Nezara</taxon>
    </lineage>
</organism>
<accession>A0A9P0H2Q0</accession>
<dbReference type="EMBL" id="OV725077">
    <property type="protein sequence ID" value="CAH1391350.1"/>
    <property type="molecule type" value="Genomic_DNA"/>
</dbReference>
<gene>
    <name evidence="1" type="ORF">NEZAVI_LOCUS2388</name>
</gene>
<reference evidence="1" key="1">
    <citation type="submission" date="2022-01" db="EMBL/GenBank/DDBJ databases">
        <authorList>
            <person name="King R."/>
        </authorList>
    </citation>
    <scope>NUCLEOTIDE SEQUENCE</scope>
</reference>
<protein>
    <submittedName>
        <fullName evidence="1">Uncharacterized protein</fullName>
    </submittedName>
</protein>
<name>A0A9P0H2Q0_NEZVI</name>